<dbReference type="InterPro" id="IPR049170">
    <property type="entry name" value="GlnR_N"/>
</dbReference>
<dbReference type="STRING" id="502025.Hoch_6843"/>
<dbReference type="Pfam" id="PF00486">
    <property type="entry name" value="Trans_reg_C"/>
    <property type="match status" value="1"/>
</dbReference>
<keyword evidence="5" id="KW-0010">Activator</keyword>
<dbReference type="Proteomes" id="UP000001880">
    <property type="component" value="Chromosome"/>
</dbReference>
<protein>
    <submittedName>
        <fullName evidence="9">Putative two component transcriptional regulator, winged helix family</fullName>
    </submittedName>
</protein>
<dbReference type="AlphaFoldDB" id="D0LUI4"/>
<dbReference type="GO" id="GO:0032993">
    <property type="term" value="C:protein-DNA complex"/>
    <property type="evidence" value="ECO:0007669"/>
    <property type="project" value="TreeGrafter"/>
</dbReference>
<evidence type="ECO:0000256" key="4">
    <source>
        <dbReference type="ARBA" id="ARBA00023125"/>
    </source>
</evidence>
<evidence type="ECO:0000256" key="5">
    <source>
        <dbReference type="ARBA" id="ARBA00023159"/>
    </source>
</evidence>
<reference evidence="9 10" key="1">
    <citation type="journal article" date="2010" name="Stand. Genomic Sci.">
        <title>Complete genome sequence of Haliangium ochraceum type strain (SMP-2).</title>
        <authorList>
            <consortium name="US DOE Joint Genome Institute (JGI-PGF)"/>
            <person name="Ivanova N."/>
            <person name="Daum C."/>
            <person name="Lang E."/>
            <person name="Abt B."/>
            <person name="Kopitz M."/>
            <person name="Saunders E."/>
            <person name="Lapidus A."/>
            <person name="Lucas S."/>
            <person name="Glavina Del Rio T."/>
            <person name="Nolan M."/>
            <person name="Tice H."/>
            <person name="Copeland A."/>
            <person name="Cheng J.F."/>
            <person name="Chen F."/>
            <person name="Bruce D."/>
            <person name="Goodwin L."/>
            <person name="Pitluck S."/>
            <person name="Mavromatis K."/>
            <person name="Pati A."/>
            <person name="Mikhailova N."/>
            <person name="Chen A."/>
            <person name="Palaniappan K."/>
            <person name="Land M."/>
            <person name="Hauser L."/>
            <person name="Chang Y.J."/>
            <person name="Jeffries C.D."/>
            <person name="Detter J.C."/>
            <person name="Brettin T."/>
            <person name="Rohde M."/>
            <person name="Goker M."/>
            <person name="Bristow J."/>
            <person name="Markowitz V."/>
            <person name="Eisen J.A."/>
            <person name="Hugenholtz P."/>
            <person name="Kyrpides N.C."/>
            <person name="Klenk H.P."/>
        </authorList>
    </citation>
    <scope>NUCLEOTIDE SEQUENCE [LARGE SCALE GENOMIC DNA]</scope>
    <source>
        <strain evidence="10">DSM 14365 / CIP 107738 / JCM 11303 / AJ 13395 / SMP-2</strain>
    </source>
</reference>
<sequence>MTNFVPTTVNFSLDALGQCCANRGVRVVVLCDEPQSALDNPESAASVLTDLGCRVICARFDLGELDDERLLRRPPNIIVVDAGDELLRGQRALKKLAQSDLLSDTPKLLAVALPRLSALDFSLGFDDFVLRPLVPAELYARVRQLDWRTAAFDSEDLVKIDDLVLDLAGYEARQGGRRLEFTHQEFELLRFLAQHRGRVFTRDQLLQKVWSYEYTGGTRTVDIHVRRVRAKLGAQGTLIETVRNVGYKMRASRPDDDE</sequence>
<keyword evidence="3" id="KW-0805">Transcription regulation</keyword>
<dbReference type="GO" id="GO:0006355">
    <property type="term" value="P:regulation of DNA-templated transcription"/>
    <property type="evidence" value="ECO:0007669"/>
    <property type="project" value="InterPro"/>
</dbReference>
<dbReference type="HOGENOM" id="CLU_000445_30_4_7"/>
<keyword evidence="1" id="KW-0597">Phosphoprotein</keyword>
<keyword evidence="6" id="KW-0804">Transcription</keyword>
<dbReference type="InterPro" id="IPR036388">
    <property type="entry name" value="WH-like_DNA-bd_sf"/>
</dbReference>
<dbReference type="SUPFAM" id="SSF52172">
    <property type="entry name" value="CheY-like"/>
    <property type="match status" value="1"/>
</dbReference>
<name>D0LUI4_HALO1</name>
<dbReference type="SUPFAM" id="SSF46894">
    <property type="entry name" value="C-terminal effector domain of the bipartite response regulators"/>
    <property type="match status" value="1"/>
</dbReference>
<dbReference type="Gene3D" id="1.10.10.10">
    <property type="entry name" value="Winged helix-like DNA-binding domain superfamily/Winged helix DNA-binding domain"/>
    <property type="match status" value="1"/>
</dbReference>
<gene>
    <name evidence="9" type="ordered locus">Hoch_6843</name>
</gene>
<feature type="domain" description="OmpR/PhoB-type" evidence="8">
    <location>
        <begin position="155"/>
        <end position="251"/>
    </location>
</feature>
<dbReference type="InterPro" id="IPR039420">
    <property type="entry name" value="WalR-like"/>
</dbReference>
<evidence type="ECO:0000313" key="10">
    <source>
        <dbReference type="Proteomes" id="UP000001880"/>
    </source>
</evidence>
<dbReference type="GO" id="GO:0000156">
    <property type="term" value="F:phosphorelay response regulator activity"/>
    <property type="evidence" value="ECO:0007669"/>
    <property type="project" value="TreeGrafter"/>
</dbReference>
<dbReference type="InterPro" id="IPR001867">
    <property type="entry name" value="OmpR/PhoB-type_DNA-bd"/>
</dbReference>
<dbReference type="eggNOG" id="COG0745">
    <property type="taxonomic scope" value="Bacteria"/>
</dbReference>
<organism evidence="9 10">
    <name type="scientific">Haliangium ochraceum (strain DSM 14365 / JCM 11303 / SMP-2)</name>
    <dbReference type="NCBI Taxonomy" id="502025"/>
    <lineage>
        <taxon>Bacteria</taxon>
        <taxon>Pseudomonadati</taxon>
        <taxon>Myxococcota</taxon>
        <taxon>Polyangia</taxon>
        <taxon>Haliangiales</taxon>
        <taxon>Kofleriaceae</taxon>
        <taxon>Haliangium</taxon>
    </lineage>
</organism>
<feature type="DNA-binding region" description="OmpR/PhoB-type" evidence="7">
    <location>
        <begin position="155"/>
        <end position="251"/>
    </location>
</feature>
<dbReference type="InterPro" id="IPR016032">
    <property type="entry name" value="Sig_transdc_resp-reg_C-effctor"/>
</dbReference>
<dbReference type="SMART" id="SM00862">
    <property type="entry name" value="Trans_reg_C"/>
    <property type="match status" value="1"/>
</dbReference>
<evidence type="ECO:0000313" key="9">
    <source>
        <dbReference type="EMBL" id="ACY19307.1"/>
    </source>
</evidence>
<dbReference type="PROSITE" id="PS51755">
    <property type="entry name" value="OMPR_PHOB"/>
    <property type="match status" value="1"/>
</dbReference>
<dbReference type="PANTHER" id="PTHR48111:SF16">
    <property type="entry name" value="TRANSCRIPTIONAL REGULATORY PROTEIN GLNR"/>
    <property type="match status" value="1"/>
</dbReference>
<dbReference type="PANTHER" id="PTHR48111">
    <property type="entry name" value="REGULATOR OF RPOS"/>
    <property type="match status" value="1"/>
</dbReference>
<dbReference type="GO" id="GO:0000976">
    <property type="term" value="F:transcription cis-regulatory region binding"/>
    <property type="evidence" value="ECO:0007669"/>
    <property type="project" value="TreeGrafter"/>
</dbReference>
<keyword evidence="2" id="KW-0902">Two-component regulatory system</keyword>
<dbReference type="FunFam" id="1.10.10.10:FF:000216">
    <property type="entry name" value="DNA-binding response regulator"/>
    <property type="match status" value="1"/>
</dbReference>
<dbReference type="GO" id="GO:0005829">
    <property type="term" value="C:cytosol"/>
    <property type="evidence" value="ECO:0007669"/>
    <property type="project" value="TreeGrafter"/>
</dbReference>
<evidence type="ECO:0000256" key="7">
    <source>
        <dbReference type="PROSITE-ProRule" id="PRU01091"/>
    </source>
</evidence>
<evidence type="ECO:0000256" key="6">
    <source>
        <dbReference type="ARBA" id="ARBA00023163"/>
    </source>
</evidence>
<dbReference type="Pfam" id="PF21695">
    <property type="entry name" value="GlnR_1st"/>
    <property type="match status" value="1"/>
</dbReference>
<keyword evidence="4 7" id="KW-0238">DNA-binding</keyword>
<keyword evidence="10" id="KW-1185">Reference proteome</keyword>
<dbReference type="EMBL" id="CP001804">
    <property type="protein sequence ID" value="ACY19307.1"/>
    <property type="molecule type" value="Genomic_DNA"/>
</dbReference>
<evidence type="ECO:0000256" key="1">
    <source>
        <dbReference type="ARBA" id="ARBA00022553"/>
    </source>
</evidence>
<accession>D0LUI4</accession>
<evidence type="ECO:0000259" key="8">
    <source>
        <dbReference type="PROSITE" id="PS51755"/>
    </source>
</evidence>
<dbReference type="Gene3D" id="3.40.50.2300">
    <property type="match status" value="1"/>
</dbReference>
<proteinExistence type="predicted"/>
<evidence type="ECO:0000256" key="2">
    <source>
        <dbReference type="ARBA" id="ARBA00023012"/>
    </source>
</evidence>
<dbReference type="KEGG" id="hoh:Hoch_6843"/>
<dbReference type="InterPro" id="IPR011006">
    <property type="entry name" value="CheY-like_superfamily"/>
</dbReference>
<evidence type="ECO:0000256" key="3">
    <source>
        <dbReference type="ARBA" id="ARBA00023015"/>
    </source>
</evidence>
<dbReference type="CDD" id="cd00383">
    <property type="entry name" value="trans_reg_C"/>
    <property type="match status" value="1"/>
</dbReference>